<proteinExistence type="predicted"/>
<keyword evidence="1" id="KW-1133">Transmembrane helix</keyword>
<name>A0ABN1DE50_9GAMM</name>
<comment type="caution">
    <text evidence="2">The sequence shown here is derived from an EMBL/GenBank/DDBJ whole genome shotgun (WGS) entry which is preliminary data.</text>
</comment>
<dbReference type="Proteomes" id="UP001501169">
    <property type="component" value="Unassembled WGS sequence"/>
</dbReference>
<reference evidence="2 3" key="1">
    <citation type="journal article" date="2019" name="Int. J. Syst. Evol. Microbiol.">
        <title>The Global Catalogue of Microorganisms (GCM) 10K type strain sequencing project: providing services to taxonomists for standard genome sequencing and annotation.</title>
        <authorList>
            <consortium name="The Broad Institute Genomics Platform"/>
            <consortium name="The Broad Institute Genome Sequencing Center for Infectious Disease"/>
            <person name="Wu L."/>
            <person name="Ma J."/>
        </authorList>
    </citation>
    <scope>NUCLEOTIDE SEQUENCE [LARGE SCALE GENOMIC DNA]</scope>
    <source>
        <strain evidence="2 3">JCM 14331</strain>
    </source>
</reference>
<evidence type="ECO:0000256" key="1">
    <source>
        <dbReference type="SAM" id="Phobius"/>
    </source>
</evidence>
<dbReference type="EMBL" id="BAAAEO010000001">
    <property type="protein sequence ID" value="GAA0541198.1"/>
    <property type="molecule type" value="Genomic_DNA"/>
</dbReference>
<gene>
    <name evidence="2" type="ORF">GCM10009098_05980</name>
</gene>
<evidence type="ECO:0000313" key="2">
    <source>
        <dbReference type="EMBL" id="GAA0541198.1"/>
    </source>
</evidence>
<keyword evidence="1" id="KW-0812">Transmembrane</keyword>
<sequence>MLYKQSNMTTTKRAFLVKARPFQEDIMFWEFVATVFAGLGAAGIALLLRKVSRQRAPRWIIPVFAGAAMLAFQVHSEYSWYPYQASRLPSGVVVVKTVEQQAVWRPWSYLYPQTLRFIAADVANASVNTQNAELKLVDLYFFERRATARRVPVVLHCGQFARADFSEQLQIPQAGAKLSEQWQMLNKDDALISAVCAS</sequence>
<organism evidence="2 3">
    <name type="scientific">Rheinheimera aquimaris</name>
    <dbReference type="NCBI Taxonomy" id="412437"/>
    <lineage>
        <taxon>Bacteria</taxon>
        <taxon>Pseudomonadati</taxon>
        <taxon>Pseudomonadota</taxon>
        <taxon>Gammaproteobacteria</taxon>
        <taxon>Chromatiales</taxon>
        <taxon>Chromatiaceae</taxon>
        <taxon>Rheinheimera</taxon>
    </lineage>
</organism>
<keyword evidence="1" id="KW-0472">Membrane</keyword>
<evidence type="ECO:0000313" key="3">
    <source>
        <dbReference type="Proteomes" id="UP001501169"/>
    </source>
</evidence>
<feature type="transmembrane region" description="Helical" evidence="1">
    <location>
        <begin position="26"/>
        <end position="48"/>
    </location>
</feature>
<accession>A0ABN1DE50</accession>
<keyword evidence="3" id="KW-1185">Reference proteome</keyword>
<protein>
    <submittedName>
        <fullName evidence="2">Uncharacterized protein</fullName>
    </submittedName>
</protein>